<dbReference type="PIRSF" id="PIRSF001217">
    <property type="entry name" value="Protease_4_SppA"/>
    <property type="match status" value="1"/>
</dbReference>
<keyword evidence="3 10" id="KW-0645">Protease</keyword>
<dbReference type="NCBIfam" id="TIGR00706">
    <property type="entry name" value="SppA_dom"/>
    <property type="match status" value="1"/>
</dbReference>
<dbReference type="GO" id="GO:0016020">
    <property type="term" value="C:membrane"/>
    <property type="evidence" value="ECO:0007669"/>
    <property type="project" value="UniProtKB-SubCell"/>
</dbReference>
<dbReference type="Proteomes" id="UP001320119">
    <property type="component" value="Chromosome"/>
</dbReference>
<dbReference type="InterPro" id="IPR047272">
    <property type="entry name" value="S49_SppA_C"/>
</dbReference>
<dbReference type="CDD" id="cd07018">
    <property type="entry name" value="S49_SppA_67K_type"/>
    <property type="match status" value="1"/>
</dbReference>
<evidence type="ECO:0000256" key="7">
    <source>
        <dbReference type="PIRSR" id="PIRSR001217-1"/>
    </source>
</evidence>
<dbReference type="AlphaFoldDB" id="A0AAN1WKP9"/>
<dbReference type="InterPro" id="IPR002142">
    <property type="entry name" value="Peptidase_S49"/>
</dbReference>
<evidence type="ECO:0000313" key="10">
    <source>
        <dbReference type="EMBL" id="BCD99441.1"/>
    </source>
</evidence>
<keyword evidence="8" id="KW-0812">Transmembrane</keyword>
<feature type="domain" description="Peptidase S49" evidence="9">
    <location>
        <begin position="134"/>
        <end position="279"/>
    </location>
</feature>
<dbReference type="PANTHER" id="PTHR33209:SF1">
    <property type="entry name" value="PEPTIDASE S49 DOMAIN-CONTAINING PROTEIN"/>
    <property type="match status" value="1"/>
</dbReference>
<name>A0AAN1WKP9_9GAMM</name>
<keyword evidence="8" id="KW-1133">Transmembrane helix</keyword>
<proteinExistence type="inferred from homology"/>
<keyword evidence="11" id="KW-1185">Reference proteome</keyword>
<dbReference type="EMBL" id="AP023086">
    <property type="protein sequence ID" value="BCD99441.1"/>
    <property type="molecule type" value="Genomic_DNA"/>
</dbReference>
<evidence type="ECO:0000259" key="9">
    <source>
        <dbReference type="Pfam" id="PF01343"/>
    </source>
</evidence>
<comment type="similarity">
    <text evidence="2">Belongs to the peptidase S49 family.</text>
</comment>
<dbReference type="Gene3D" id="3.90.226.10">
    <property type="entry name" value="2-enoyl-CoA Hydratase, Chain A, domain 1"/>
    <property type="match status" value="3"/>
</dbReference>
<keyword evidence="6 8" id="KW-0472">Membrane</keyword>
<keyword evidence="4" id="KW-0378">Hydrolase</keyword>
<dbReference type="Pfam" id="PF01343">
    <property type="entry name" value="Peptidase_S49"/>
    <property type="match status" value="2"/>
</dbReference>
<reference evidence="10 11" key="1">
    <citation type="journal article" date="2022" name="IScience">
        <title>An ultrasensitive nanofiber-based assay for enzymatic hydrolysis and deep-sea microbial degradation of cellulose.</title>
        <authorList>
            <person name="Tsudome M."/>
            <person name="Tachioka M."/>
            <person name="Miyazaki M."/>
            <person name="Uchimura K."/>
            <person name="Tsuda M."/>
            <person name="Takaki Y."/>
            <person name="Deguchi S."/>
        </authorList>
    </citation>
    <scope>NUCLEOTIDE SEQUENCE [LARGE SCALE GENOMIC DNA]</scope>
    <source>
        <strain evidence="10 11">GE09</strain>
    </source>
</reference>
<dbReference type="PANTHER" id="PTHR33209">
    <property type="entry name" value="PROTEASE 4"/>
    <property type="match status" value="1"/>
</dbReference>
<keyword evidence="5" id="KW-0720">Serine protease</keyword>
<dbReference type="InterPro" id="IPR029045">
    <property type="entry name" value="ClpP/crotonase-like_dom_sf"/>
</dbReference>
<evidence type="ECO:0000256" key="5">
    <source>
        <dbReference type="ARBA" id="ARBA00022825"/>
    </source>
</evidence>
<protein>
    <submittedName>
        <fullName evidence="10">Protease IV</fullName>
    </submittedName>
</protein>
<evidence type="ECO:0000256" key="4">
    <source>
        <dbReference type="ARBA" id="ARBA00022801"/>
    </source>
</evidence>
<feature type="transmembrane region" description="Helical" evidence="8">
    <location>
        <begin position="21"/>
        <end position="42"/>
    </location>
</feature>
<evidence type="ECO:0000256" key="6">
    <source>
        <dbReference type="ARBA" id="ARBA00023136"/>
    </source>
</evidence>
<dbReference type="InterPro" id="IPR047217">
    <property type="entry name" value="S49_SppA_67K_type_N"/>
</dbReference>
<evidence type="ECO:0000256" key="2">
    <source>
        <dbReference type="ARBA" id="ARBA00008683"/>
    </source>
</evidence>
<dbReference type="NCBIfam" id="TIGR00705">
    <property type="entry name" value="SppA_67K"/>
    <property type="match status" value="1"/>
</dbReference>
<evidence type="ECO:0000256" key="1">
    <source>
        <dbReference type="ARBA" id="ARBA00004370"/>
    </source>
</evidence>
<dbReference type="InterPro" id="IPR004635">
    <property type="entry name" value="Pept_S49_SppA"/>
</dbReference>
<gene>
    <name evidence="10" type="ORF">MARGE09_P3643</name>
</gene>
<dbReference type="RefSeq" id="WP_236984708.1">
    <property type="nucleotide sequence ID" value="NZ_AP023086.1"/>
</dbReference>
<dbReference type="SUPFAM" id="SSF52096">
    <property type="entry name" value="ClpP/crotonase"/>
    <property type="match status" value="2"/>
</dbReference>
<dbReference type="CDD" id="cd07023">
    <property type="entry name" value="S49_Sppa_N_C"/>
    <property type="match status" value="1"/>
</dbReference>
<feature type="active site" description="Nucleophile" evidence="7">
    <location>
        <position position="406"/>
    </location>
</feature>
<dbReference type="InterPro" id="IPR004634">
    <property type="entry name" value="Pept_S49_pIV"/>
</dbReference>
<evidence type="ECO:0000256" key="8">
    <source>
        <dbReference type="SAM" id="Phobius"/>
    </source>
</evidence>
<comment type="subcellular location">
    <subcellularLocation>
        <location evidence="1">Membrane</location>
    </subcellularLocation>
</comment>
<dbReference type="KEGG" id="marq:MARGE09_P3643"/>
<evidence type="ECO:0000313" key="11">
    <source>
        <dbReference type="Proteomes" id="UP001320119"/>
    </source>
</evidence>
<feature type="domain" description="Peptidase S49" evidence="9">
    <location>
        <begin position="389"/>
        <end position="540"/>
    </location>
</feature>
<dbReference type="GO" id="GO:0006465">
    <property type="term" value="P:signal peptide processing"/>
    <property type="evidence" value="ECO:0007669"/>
    <property type="project" value="InterPro"/>
</dbReference>
<evidence type="ECO:0000256" key="3">
    <source>
        <dbReference type="ARBA" id="ARBA00022670"/>
    </source>
</evidence>
<dbReference type="Gene3D" id="6.20.330.10">
    <property type="match status" value="1"/>
</dbReference>
<sequence length="622" mass="68284">MSNSTPSKNIFVRIWRFLWGAVSWLRIAMLNVIFLVVLFIVFSTVMESAPKPIEQPGPLFIAPSGILVDQLSYEPPLAALTGDTPPETHLRSLIESIQRATTDNRVTGLIIKLNDLNGGGISKIQELGQAITAFKQSQKPVIAYGNFLDQQQYYLASYADTIFIHDMGGVAITGFGLYRNYFKGLIDKLGINVHVFKSGTFKDFVEPYIRTDMSEPSRAHNEAWITSLWQTYSNDVEQRRDLASGQLDNYIKKLPQLLSDADGNSAKLAQDYKLVDEIGSKQALINYLIEQFGQSKDDSNMFNYINPLSYQHEIALEKFQQQGNIGLIVAAGNIMDGEQPEGSIGGDTLSQLIRKARNDKNLQALVLRVDSGGGSAFASELIRQEITETRAAGKPVFISMGSMAASGGYWLSAGADQIWSTPTTLTGSIGVFSIVPTFESTIDKIGVTSDGVATSELAGLFHLDRPMSEQAKTVFQMGVESVYSKFLGIVADARNSSVDDIRKVAEGRVWLGEQALEHNLVDHLGSLEDAIAAVAQHANISRPVITLVERDLTPFEELLKNISLNTQATFPASNTNNVVNTLFNNMARQLNQDPLTQLLADQSKNVSQPKIYALCAECLSQP</sequence>
<accession>A0AAN1WKP9</accession>
<dbReference type="GO" id="GO:0008236">
    <property type="term" value="F:serine-type peptidase activity"/>
    <property type="evidence" value="ECO:0007669"/>
    <property type="project" value="UniProtKB-KW"/>
</dbReference>
<feature type="active site" description="Proton donor/acceptor" evidence="7">
    <location>
        <position position="202"/>
    </location>
</feature>
<organism evidence="10 11">
    <name type="scientific">Marinagarivorans cellulosilyticus</name>
    <dbReference type="NCBI Taxonomy" id="2721545"/>
    <lineage>
        <taxon>Bacteria</taxon>
        <taxon>Pseudomonadati</taxon>
        <taxon>Pseudomonadota</taxon>
        <taxon>Gammaproteobacteria</taxon>
        <taxon>Cellvibrionales</taxon>
        <taxon>Cellvibrionaceae</taxon>
        <taxon>Marinagarivorans</taxon>
    </lineage>
</organism>